<dbReference type="RefSeq" id="WP_092952884.1">
    <property type="nucleotide sequence ID" value="NZ_FOMQ01000007.1"/>
</dbReference>
<dbReference type="SUPFAM" id="SSF56954">
    <property type="entry name" value="Outer membrane efflux proteins (OEP)"/>
    <property type="match status" value="1"/>
</dbReference>
<evidence type="ECO:0000313" key="4">
    <source>
        <dbReference type="EMBL" id="SFD86617.1"/>
    </source>
</evidence>
<keyword evidence="2" id="KW-0564">Palmitate</keyword>
<comment type="similarity">
    <text evidence="1 2">Belongs to the outer membrane factor (OMF) (TC 1.B.17) family.</text>
</comment>
<sequence>MRHSPFRHGRLFVFSPVTPRVPFLPPSPHRLRFGLLAAVLVVLAGCTTPAPRPSAAPALPGAWTSPQPQGTATPELRAWWTYFHDPALDALVGEALERNLDLAIANRRLREARLQAGRAAVQFRPSFSAGARTLQDIAATDTYFHASIDMVWELGLFGAADGVREAAEADVEASAADRQGTRVAVVADVVRNYLDLQAARRQLRLIDRLVQIDDRALQLAEVRRRTSTGTAEETAQARVRRAQALAARAVPEEARARAAQALSVLLGRMAPDPAWGTTGPGEPPALAPFAFASLPADLLRTRPDVQAAEADVRKAAAELGLARSELFPRISIMGSLLYSYNLTRNRRTTSDNAPAIGPAIDIPLFDWGRRRMQVDARQEALEGASLAYERAVRGAVAEAEGALAALAAQQGRADALAQAQPALAERVRVGRIQARLGLSSEYDTLTAQRAALQGEAEWSTAQDARSLAFVALYKALGGAPLPPAETAAAPPSETPRETP</sequence>
<dbReference type="InterPro" id="IPR010131">
    <property type="entry name" value="MdtP/NodT-like"/>
</dbReference>
<evidence type="ECO:0000256" key="3">
    <source>
        <dbReference type="SAM" id="MobiDB-lite"/>
    </source>
</evidence>
<dbReference type="OrthoDB" id="9770517at2"/>
<dbReference type="AlphaFoldDB" id="A0A1I1VUA8"/>
<proteinExistence type="inferred from homology"/>
<evidence type="ECO:0000256" key="1">
    <source>
        <dbReference type="ARBA" id="ARBA00007613"/>
    </source>
</evidence>
<dbReference type="GO" id="GO:0005886">
    <property type="term" value="C:plasma membrane"/>
    <property type="evidence" value="ECO:0007669"/>
    <property type="project" value="UniProtKB-SubCell"/>
</dbReference>
<dbReference type="PANTHER" id="PTHR30203">
    <property type="entry name" value="OUTER MEMBRANE CATION EFFLUX PROTEIN"/>
    <property type="match status" value="1"/>
</dbReference>
<keyword evidence="2" id="KW-1134">Transmembrane beta strand</keyword>
<dbReference type="Pfam" id="PF02321">
    <property type="entry name" value="OEP"/>
    <property type="match status" value="2"/>
</dbReference>
<dbReference type="Proteomes" id="UP000199517">
    <property type="component" value="Unassembled WGS sequence"/>
</dbReference>
<dbReference type="Gene3D" id="2.20.200.10">
    <property type="entry name" value="Outer membrane efflux proteins (OEP)"/>
    <property type="match status" value="1"/>
</dbReference>
<dbReference type="GO" id="GO:0015562">
    <property type="term" value="F:efflux transmembrane transporter activity"/>
    <property type="evidence" value="ECO:0007669"/>
    <property type="project" value="InterPro"/>
</dbReference>
<feature type="compositionally biased region" description="Low complexity" evidence="3">
    <location>
        <begin position="479"/>
        <end position="491"/>
    </location>
</feature>
<protein>
    <submittedName>
        <fullName evidence="4">Efflux transporter, outer membrane factor (OMF) lipoprotein, NodT family</fullName>
    </submittedName>
</protein>
<comment type="subcellular location">
    <subcellularLocation>
        <location evidence="2">Cell membrane</location>
        <topology evidence="2">Lipid-anchor</topology>
    </subcellularLocation>
</comment>
<keyword evidence="5" id="KW-1185">Reference proteome</keyword>
<dbReference type="InterPro" id="IPR003423">
    <property type="entry name" value="OMP_efflux"/>
</dbReference>
<keyword evidence="2 4" id="KW-0449">Lipoprotein</keyword>
<organism evidence="4 5">
    <name type="scientific">Paracidovorax konjaci</name>
    <dbReference type="NCBI Taxonomy" id="32040"/>
    <lineage>
        <taxon>Bacteria</taxon>
        <taxon>Pseudomonadati</taxon>
        <taxon>Pseudomonadota</taxon>
        <taxon>Betaproteobacteria</taxon>
        <taxon>Burkholderiales</taxon>
        <taxon>Comamonadaceae</taxon>
        <taxon>Paracidovorax</taxon>
    </lineage>
</organism>
<keyword evidence="2" id="KW-0812">Transmembrane</keyword>
<dbReference type="Gene3D" id="1.20.1600.10">
    <property type="entry name" value="Outer membrane efflux proteins (OEP)"/>
    <property type="match status" value="1"/>
</dbReference>
<keyword evidence="2" id="KW-0472">Membrane</keyword>
<feature type="region of interest" description="Disordered" evidence="3">
    <location>
        <begin position="479"/>
        <end position="499"/>
    </location>
</feature>
<dbReference type="EMBL" id="FOMQ01000007">
    <property type="protein sequence ID" value="SFD86617.1"/>
    <property type="molecule type" value="Genomic_DNA"/>
</dbReference>
<evidence type="ECO:0000313" key="5">
    <source>
        <dbReference type="Proteomes" id="UP000199517"/>
    </source>
</evidence>
<evidence type="ECO:0000256" key="2">
    <source>
        <dbReference type="RuleBase" id="RU362097"/>
    </source>
</evidence>
<gene>
    <name evidence="4" type="ORF">SAMN04489710_107194</name>
</gene>
<dbReference type="PANTHER" id="PTHR30203:SF29">
    <property type="entry name" value="PROTEIN CYAE"/>
    <property type="match status" value="1"/>
</dbReference>
<dbReference type="STRING" id="32040.SAMN04489710_107194"/>
<accession>A0A1I1VUA8</accession>
<name>A0A1I1VUA8_9BURK</name>
<dbReference type="NCBIfam" id="TIGR01845">
    <property type="entry name" value="outer_NodT"/>
    <property type="match status" value="1"/>
</dbReference>
<reference evidence="5" key="1">
    <citation type="submission" date="2016-10" db="EMBL/GenBank/DDBJ databases">
        <authorList>
            <person name="Varghese N."/>
            <person name="Submissions S."/>
        </authorList>
    </citation>
    <scope>NUCLEOTIDE SEQUENCE [LARGE SCALE GENOMIC DNA]</scope>
    <source>
        <strain evidence="5">DSM 7481</strain>
    </source>
</reference>